<feature type="compositionally biased region" description="Basic and acidic residues" evidence="1">
    <location>
        <begin position="10"/>
        <end position="33"/>
    </location>
</feature>
<feature type="region of interest" description="Disordered" evidence="1">
    <location>
        <begin position="1"/>
        <end position="73"/>
    </location>
</feature>
<organism evidence="2 3">
    <name type="scientific">Muraenolepis orangiensis</name>
    <name type="common">Patagonian moray cod</name>
    <dbReference type="NCBI Taxonomy" id="630683"/>
    <lineage>
        <taxon>Eukaryota</taxon>
        <taxon>Metazoa</taxon>
        <taxon>Chordata</taxon>
        <taxon>Craniata</taxon>
        <taxon>Vertebrata</taxon>
        <taxon>Euteleostomi</taxon>
        <taxon>Actinopterygii</taxon>
        <taxon>Neopterygii</taxon>
        <taxon>Teleostei</taxon>
        <taxon>Neoteleostei</taxon>
        <taxon>Acanthomorphata</taxon>
        <taxon>Zeiogadaria</taxon>
        <taxon>Gadariae</taxon>
        <taxon>Gadiformes</taxon>
        <taxon>Muraenolepidoidei</taxon>
        <taxon>Muraenolepididae</taxon>
        <taxon>Muraenolepis</taxon>
    </lineage>
</organism>
<comment type="caution">
    <text evidence="2">The sequence shown here is derived from an EMBL/GenBank/DDBJ whole genome shotgun (WGS) entry which is preliminary data.</text>
</comment>
<name>A0A9Q0DVH5_9TELE</name>
<accession>A0A9Q0DVH5</accession>
<dbReference type="AlphaFoldDB" id="A0A9Q0DVH5"/>
<protein>
    <submittedName>
        <fullName evidence="2">Uncharacterized protein</fullName>
    </submittedName>
</protein>
<reference evidence="2" key="1">
    <citation type="submission" date="2022-07" db="EMBL/GenBank/DDBJ databases">
        <title>Chromosome-level genome of Muraenolepis orangiensis.</title>
        <authorList>
            <person name="Kim J."/>
        </authorList>
    </citation>
    <scope>NUCLEOTIDE SEQUENCE</scope>
    <source>
        <strain evidence="2">KU_S4_2022</strain>
        <tissue evidence="2">Muscle</tissue>
    </source>
</reference>
<evidence type="ECO:0000256" key="1">
    <source>
        <dbReference type="SAM" id="MobiDB-lite"/>
    </source>
</evidence>
<proteinExistence type="predicted"/>
<dbReference type="Proteomes" id="UP001148018">
    <property type="component" value="Unassembled WGS sequence"/>
</dbReference>
<gene>
    <name evidence="2" type="ORF">NHX12_004556</name>
</gene>
<keyword evidence="3" id="KW-1185">Reference proteome</keyword>
<dbReference type="EMBL" id="JANIIK010000111">
    <property type="protein sequence ID" value="KAJ3595252.1"/>
    <property type="molecule type" value="Genomic_DNA"/>
</dbReference>
<evidence type="ECO:0000313" key="3">
    <source>
        <dbReference type="Proteomes" id="UP001148018"/>
    </source>
</evidence>
<sequence>MRAPVAAGHGVERERERVRRRVEQRVNTAHDARTPPPLTGSNGGCRTPCGVRAGPRSLVLGPWSPGRGVKVIR</sequence>
<evidence type="ECO:0000313" key="2">
    <source>
        <dbReference type="EMBL" id="KAJ3595252.1"/>
    </source>
</evidence>